<proteinExistence type="predicted"/>
<dbReference type="EMBL" id="GL883093">
    <property type="protein sequence ID" value="EGG11223.1"/>
    <property type="molecule type" value="Genomic_DNA"/>
</dbReference>
<organism evidence="2">
    <name type="scientific">Melampsora larici-populina (strain 98AG31 / pathotype 3-4-7)</name>
    <name type="common">Poplar leaf rust fungus</name>
    <dbReference type="NCBI Taxonomy" id="747676"/>
    <lineage>
        <taxon>Eukaryota</taxon>
        <taxon>Fungi</taxon>
        <taxon>Dikarya</taxon>
        <taxon>Basidiomycota</taxon>
        <taxon>Pucciniomycotina</taxon>
        <taxon>Pucciniomycetes</taxon>
        <taxon>Pucciniales</taxon>
        <taxon>Melampsoraceae</taxon>
        <taxon>Melampsora</taxon>
    </lineage>
</organism>
<accession>F4R936</accession>
<name>F4R936_MELLP</name>
<dbReference type="VEuPathDB" id="FungiDB:MELLADRAFT_74111"/>
<dbReference type="AlphaFoldDB" id="F4R936"/>
<dbReference type="HOGENOM" id="CLU_2942250_0_0_1"/>
<dbReference type="RefSeq" id="XP_007405825.1">
    <property type="nucleotide sequence ID" value="XM_007405763.1"/>
</dbReference>
<dbReference type="Proteomes" id="UP000001072">
    <property type="component" value="Unassembled WGS sequence"/>
</dbReference>
<dbReference type="GeneID" id="18932529"/>
<evidence type="ECO:0000313" key="2">
    <source>
        <dbReference type="Proteomes" id="UP000001072"/>
    </source>
</evidence>
<dbReference type="InParanoid" id="F4R936"/>
<gene>
    <name evidence="1" type="ORF">MELLADRAFT_74111</name>
</gene>
<sequence>MDSDVSTSGRKDDPWIVSRRKIRPLYLIVSEGVISFERDDVNYGEKMSMNIRWYLFKGFI</sequence>
<evidence type="ECO:0000313" key="1">
    <source>
        <dbReference type="EMBL" id="EGG11223.1"/>
    </source>
</evidence>
<keyword evidence="2" id="KW-1185">Reference proteome</keyword>
<dbReference type="KEGG" id="mlr:MELLADRAFT_74111"/>
<reference evidence="2" key="1">
    <citation type="journal article" date="2011" name="Proc. Natl. Acad. Sci. U.S.A.">
        <title>Obligate biotrophy features unraveled by the genomic analysis of rust fungi.</title>
        <authorList>
            <person name="Duplessis S."/>
            <person name="Cuomo C.A."/>
            <person name="Lin Y.-C."/>
            <person name="Aerts A."/>
            <person name="Tisserant E."/>
            <person name="Veneault-Fourrey C."/>
            <person name="Joly D.L."/>
            <person name="Hacquard S."/>
            <person name="Amselem J."/>
            <person name="Cantarel B.L."/>
            <person name="Chiu R."/>
            <person name="Coutinho P.M."/>
            <person name="Feau N."/>
            <person name="Field M."/>
            <person name="Frey P."/>
            <person name="Gelhaye E."/>
            <person name="Goldberg J."/>
            <person name="Grabherr M.G."/>
            <person name="Kodira C.D."/>
            <person name="Kohler A."/>
            <person name="Kuees U."/>
            <person name="Lindquist E.A."/>
            <person name="Lucas S.M."/>
            <person name="Mago R."/>
            <person name="Mauceli E."/>
            <person name="Morin E."/>
            <person name="Murat C."/>
            <person name="Pangilinan J.L."/>
            <person name="Park R."/>
            <person name="Pearson M."/>
            <person name="Quesneville H."/>
            <person name="Rouhier N."/>
            <person name="Sakthikumar S."/>
            <person name="Salamov A.A."/>
            <person name="Schmutz J."/>
            <person name="Selles B."/>
            <person name="Shapiro H."/>
            <person name="Tanguay P."/>
            <person name="Tuskan G.A."/>
            <person name="Henrissat B."/>
            <person name="Van de Peer Y."/>
            <person name="Rouze P."/>
            <person name="Ellis J.G."/>
            <person name="Dodds P.N."/>
            <person name="Schein J.E."/>
            <person name="Zhong S."/>
            <person name="Hamelin R.C."/>
            <person name="Grigoriev I.V."/>
            <person name="Szabo L.J."/>
            <person name="Martin F."/>
        </authorList>
    </citation>
    <scope>NUCLEOTIDE SEQUENCE [LARGE SCALE GENOMIC DNA]</scope>
    <source>
        <strain evidence="2">98AG31 / pathotype 3-4-7</strain>
    </source>
</reference>
<protein>
    <submittedName>
        <fullName evidence="1">Uncharacterized protein</fullName>
    </submittedName>
</protein>